<gene>
    <name evidence="2" type="ORF">LCGC14_2937530</name>
</gene>
<evidence type="ECO:0000256" key="1">
    <source>
        <dbReference type="SAM" id="Phobius"/>
    </source>
</evidence>
<comment type="caution">
    <text evidence="2">The sequence shown here is derived from an EMBL/GenBank/DDBJ whole genome shotgun (WGS) entry which is preliminary data.</text>
</comment>
<accession>A0A0F8XJ04</accession>
<dbReference type="EMBL" id="LAZR01058821">
    <property type="protein sequence ID" value="KKK69092.1"/>
    <property type="molecule type" value="Genomic_DNA"/>
</dbReference>
<protein>
    <submittedName>
        <fullName evidence="2">Uncharacterized protein</fullName>
    </submittedName>
</protein>
<evidence type="ECO:0000313" key="2">
    <source>
        <dbReference type="EMBL" id="KKK69092.1"/>
    </source>
</evidence>
<keyword evidence="1" id="KW-1133">Transmembrane helix</keyword>
<reference evidence="2" key="1">
    <citation type="journal article" date="2015" name="Nature">
        <title>Complex archaea that bridge the gap between prokaryotes and eukaryotes.</title>
        <authorList>
            <person name="Spang A."/>
            <person name="Saw J.H."/>
            <person name="Jorgensen S.L."/>
            <person name="Zaremba-Niedzwiedzka K."/>
            <person name="Martijn J."/>
            <person name="Lind A.E."/>
            <person name="van Eijk R."/>
            <person name="Schleper C."/>
            <person name="Guy L."/>
            <person name="Ettema T.J."/>
        </authorList>
    </citation>
    <scope>NUCLEOTIDE SEQUENCE</scope>
</reference>
<proteinExistence type="predicted"/>
<name>A0A0F8XJ04_9ZZZZ</name>
<organism evidence="2">
    <name type="scientific">marine sediment metagenome</name>
    <dbReference type="NCBI Taxonomy" id="412755"/>
    <lineage>
        <taxon>unclassified sequences</taxon>
        <taxon>metagenomes</taxon>
        <taxon>ecological metagenomes</taxon>
    </lineage>
</organism>
<feature type="transmembrane region" description="Helical" evidence="1">
    <location>
        <begin position="20"/>
        <end position="41"/>
    </location>
</feature>
<keyword evidence="1" id="KW-0472">Membrane</keyword>
<keyword evidence="1" id="KW-0812">Transmembrane</keyword>
<dbReference type="AlphaFoldDB" id="A0A0F8XJ04"/>
<sequence length="105" mass="12491">MAYKEGGLEELERKYWFTNTASFAASMRSVGLGAVTFMVMYEWREKASDKRLCFEQLDKSDKFEFMHDVLMRTKKVGIFKHKKRMPDFEIKDSIESMGFDMKDYL</sequence>